<dbReference type="GO" id="GO:0051536">
    <property type="term" value="F:iron-sulfur cluster binding"/>
    <property type="evidence" value="ECO:0007669"/>
    <property type="project" value="InterPro"/>
</dbReference>
<dbReference type="InterPro" id="IPR012675">
    <property type="entry name" value="Beta-grasp_dom_sf"/>
</dbReference>
<dbReference type="EMBL" id="VWXX01000052">
    <property type="protein sequence ID" value="KAA6182194.1"/>
    <property type="molecule type" value="Genomic_DNA"/>
</dbReference>
<dbReference type="InterPro" id="IPR036010">
    <property type="entry name" value="2Fe-2S_ferredoxin-like_sf"/>
</dbReference>
<sequence length="102" mass="11273">MAQIADTDEVFDCFNGEDLLTAMRRSQCRSIPVGCCNGGCGACRIRILSGSYTTRKMSRGVISADEERSHYVLACRTYPLADISLEVVGRKWEMDGNGQTKE</sequence>
<feature type="domain" description="2Fe-2S ferredoxin-type" evidence="1">
    <location>
        <begin position="1"/>
        <end position="91"/>
    </location>
</feature>
<evidence type="ECO:0000259" key="1">
    <source>
        <dbReference type="PROSITE" id="PS51085"/>
    </source>
</evidence>
<gene>
    <name evidence="2" type="ORF">F2Q65_18305</name>
</gene>
<name>A0A5M8FCS6_9GAMM</name>
<dbReference type="PROSITE" id="PS51085">
    <property type="entry name" value="2FE2S_FER_2"/>
    <property type="match status" value="1"/>
</dbReference>
<dbReference type="AlphaFoldDB" id="A0A5M8FCS6"/>
<dbReference type="Proteomes" id="UP000322981">
    <property type="component" value="Unassembled WGS sequence"/>
</dbReference>
<keyword evidence="3" id="KW-1185">Reference proteome</keyword>
<comment type="caution">
    <text evidence="2">The sequence shown here is derived from an EMBL/GenBank/DDBJ whole genome shotgun (WGS) entry which is preliminary data.</text>
</comment>
<evidence type="ECO:0000313" key="2">
    <source>
        <dbReference type="EMBL" id="KAA6182194.1"/>
    </source>
</evidence>
<evidence type="ECO:0000313" key="3">
    <source>
        <dbReference type="Proteomes" id="UP000322981"/>
    </source>
</evidence>
<reference evidence="2 3" key="1">
    <citation type="submission" date="2019-09" db="EMBL/GenBank/DDBJ databases">
        <title>Whole-genome sequence of the purple sulfur bacterium Thiohalocapsa marina DSM 19078.</title>
        <authorList>
            <person name="Kyndt J.A."/>
            <person name="Meyer T.E."/>
        </authorList>
    </citation>
    <scope>NUCLEOTIDE SEQUENCE [LARGE SCALE GENOMIC DNA]</scope>
    <source>
        <strain evidence="2 3">DSM 19078</strain>
    </source>
</reference>
<dbReference type="OrthoDB" id="9806195at2"/>
<dbReference type="InterPro" id="IPR001041">
    <property type="entry name" value="2Fe-2S_ferredoxin-type"/>
</dbReference>
<protein>
    <submittedName>
        <fullName evidence="2">2Fe-2S iron-sulfur cluster binding domain-containing protein</fullName>
    </submittedName>
</protein>
<organism evidence="2 3">
    <name type="scientific">Thiohalocapsa marina</name>
    <dbReference type="NCBI Taxonomy" id="424902"/>
    <lineage>
        <taxon>Bacteria</taxon>
        <taxon>Pseudomonadati</taxon>
        <taxon>Pseudomonadota</taxon>
        <taxon>Gammaproteobacteria</taxon>
        <taxon>Chromatiales</taxon>
        <taxon>Chromatiaceae</taxon>
        <taxon>Thiohalocapsa</taxon>
    </lineage>
</organism>
<dbReference type="SUPFAM" id="SSF54292">
    <property type="entry name" value="2Fe-2S ferredoxin-like"/>
    <property type="match status" value="1"/>
</dbReference>
<dbReference type="Pfam" id="PF00111">
    <property type="entry name" value="Fer2"/>
    <property type="match status" value="1"/>
</dbReference>
<dbReference type="Gene3D" id="3.10.20.30">
    <property type="match status" value="1"/>
</dbReference>
<accession>A0A5M8FCS6</accession>
<proteinExistence type="predicted"/>